<proteinExistence type="predicted"/>
<dbReference type="OrthoDB" id="10510373at2759"/>
<keyword evidence="2" id="KW-1185">Reference proteome</keyword>
<dbReference type="Proteomes" id="UP001139887">
    <property type="component" value="Unassembled WGS sequence"/>
</dbReference>
<protein>
    <submittedName>
        <fullName evidence="1">Uncharacterized protein</fullName>
    </submittedName>
</protein>
<organism evidence="1 2">
    <name type="scientific">Coemansia brasiliensis</name>
    <dbReference type="NCBI Taxonomy" id="2650707"/>
    <lineage>
        <taxon>Eukaryota</taxon>
        <taxon>Fungi</taxon>
        <taxon>Fungi incertae sedis</taxon>
        <taxon>Zoopagomycota</taxon>
        <taxon>Kickxellomycotina</taxon>
        <taxon>Kickxellomycetes</taxon>
        <taxon>Kickxellales</taxon>
        <taxon>Kickxellaceae</taxon>
        <taxon>Coemansia</taxon>
    </lineage>
</organism>
<sequence>DISELEEWYSQADVDNKDMGFFEVIEGPQRLYMDIDILGDGDYFDLVEEQCDRIREELDEAEIFIFDQSRPGKFSVHLLVTNYYCINNEVNKVFCESCRCIQGVDMQVYHHNQLFRLLGSYKASANSSKKRLVNAGEVSLRETMVSYVKNCYLYDTDIKPKKHNWKPFESRKVRTKMTNPQEICYSDISAEKLKLDLDNKVHLPSQGYLIPLTYNGGNLNVAVLQAQYSKFEDKRFNKEKVLILNNNNSLLAKTINTVKGFINNNVGSLAEFGVKTLANIVPVEEGKVFAKITSSSEFFNANSIHIDNVGKDVPARGAATFCIAIDGIFVRENYVSLQIKVVDMIVIKGVENFRRGPMIDVSKMN</sequence>
<evidence type="ECO:0000313" key="1">
    <source>
        <dbReference type="EMBL" id="KAJ2844285.1"/>
    </source>
</evidence>
<gene>
    <name evidence="1" type="ORF">IWW36_005246</name>
</gene>
<dbReference type="AlphaFoldDB" id="A0A9W8I223"/>
<comment type="caution">
    <text evidence="1">The sequence shown here is derived from an EMBL/GenBank/DDBJ whole genome shotgun (WGS) entry which is preliminary data.</text>
</comment>
<accession>A0A9W8I223</accession>
<dbReference type="EMBL" id="JANBUW010001128">
    <property type="protein sequence ID" value="KAJ2844285.1"/>
    <property type="molecule type" value="Genomic_DNA"/>
</dbReference>
<reference evidence="1" key="1">
    <citation type="submission" date="2022-07" db="EMBL/GenBank/DDBJ databases">
        <title>Phylogenomic reconstructions and comparative analyses of Kickxellomycotina fungi.</title>
        <authorList>
            <person name="Reynolds N.K."/>
            <person name="Stajich J.E."/>
            <person name="Barry K."/>
            <person name="Grigoriev I.V."/>
            <person name="Crous P."/>
            <person name="Smith M.E."/>
        </authorList>
    </citation>
    <scope>NUCLEOTIDE SEQUENCE</scope>
    <source>
        <strain evidence="1">NRRL 1566</strain>
    </source>
</reference>
<name>A0A9W8I223_9FUNG</name>
<evidence type="ECO:0000313" key="2">
    <source>
        <dbReference type="Proteomes" id="UP001139887"/>
    </source>
</evidence>
<feature type="non-terminal residue" evidence="1">
    <location>
        <position position="1"/>
    </location>
</feature>